<dbReference type="Proteomes" id="UP000284547">
    <property type="component" value="Unassembled WGS sequence"/>
</dbReference>
<feature type="signal peptide" evidence="1">
    <location>
        <begin position="1"/>
        <end position="17"/>
    </location>
</feature>
<feature type="chain" id="PRO_5019380299" description="DUF2946 domain-containing protein" evidence="1">
    <location>
        <begin position="18"/>
        <end position="111"/>
    </location>
</feature>
<name>A0A411Z006_9RHOB</name>
<reference evidence="2 3" key="1">
    <citation type="submission" date="2018-08" db="EMBL/GenBank/DDBJ databases">
        <title>Flavobacterium tibetense sp. nov., isolated from a wetland YonghuCo on Tibetan Plateau.</title>
        <authorList>
            <person name="Phurbu D."/>
            <person name="Lu H."/>
            <person name="Xing P."/>
        </authorList>
    </citation>
    <scope>NUCLEOTIDE SEQUENCE [LARGE SCALE GENOMIC DNA]</scope>
    <source>
        <strain evidence="2 3">DJC</strain>
    </source>
</reference>
<accession>A0A411Z006</accession>
<comment type="caution">
    <text evidence="2">The sequence shown here is derived from an EMBL/GenBank/DDBJ whole genome shotgun (WGS) entry which is preliminary data.</text>
</comment>
<keyword evidence="3" id="KW-1185">Reference proteome</keyword>
<keyword evidence="1" id="KW-0732">Signal</keyword>
<evidence type="ECO:0000313" key="3">
    <source>
        <dbReference type="Proteomes" id="UP000284547"/>
    </source>
</evidence>
<organism evidence="2 3">
    <name type="scientific">Pseudotabrizicola alkalilacus</name>
    <dbReference type="NCBI Taxonomy" id="2305252"/>
    <lineage>
        <taxon>Bacteria</taxon>
        <taxon>Pseudomonadati</taxon>
        <taxon>Pseudomonadota</taxon>
        <taxon>Alphaproteobacteria</taxon>
        <taxon>Rhodobacterales</taxon>
        <taxon>Paracoccaceae</taxon>
        <taxon>Pseudotabrizicola</taxon>
    </lineage>
</organism>
<sequence>MVLLVAVSLLLSGFAHRPVPTAAQIEQAVSLADLGLSLADLCAEPGDADGGMDMGDCPACHLAASILLPEPVASVADIELRTAAAILVPAHARGFGRTTNPATPVRAPPLA</sequence>
<protein>
    <recommendedName>
        <fullName evidence="4">DUF2946 domain-containing protein</fullName>
    </recommendedName>
</protein>
<dbReference type="EMBL" id="QWEY01000008">
    <property type="protein sequence ID" value="RGP36403.1"/>
    <property type="molecule type" value="Genomic_DNA"/>
</dbReference>
<proteinExistence type="predicted"/>
<evidence type="ECO:0000313" key="2">
    <source>
        <dbReference type="EMBL" id="RGP36403.1"/>
    </source>
</evidence>
<dbReference type="AlphaFoldDB" id="A0A411Z006"/>
<evidence type="ECO:0008006" key="4">
    <source>
        <dbReference type="Google" id="ProtNLM"/>
    </source>
</evidence>
<evidence type="ECO:0000256" key="1">
    <source>
        <dbReference type="SAM" id="SignalP"/>
    </source>
</evidence>
<gene>
    <name evidence="2" type="ORF">D1012_14480</name>
</gene>